<evidence type="ECO:0000256" key="6">
    <source>
        <dbReference type="ARBA" id="ARBA00012602"/>
    </source>
</evidence>
<evidence type="ECO:0000256" key="18">
    <source>
        <dbReference type="SAM" id="Phobius"/>
    </source>
</evidence>
<evidence type="ECO:0000313" key="21">
    <source>
        <dbReference type="EMBL" id="SFR90076.1"/>
    </source>
</evidence>
<keyword evidence="8 21" id="KW-0808">Transferase</keyword>
<evidence type="ECO:0000259" key="20">
    <source>
        <dbReference type="Pfam" id="PF18079"/>
    </source>
</evidence>
<accession>A0A1I6KFW7</accession>
<evidence type="ECO:0000256" key="7">
    <source>
        <dbReference type="ARBA" id="ARBA00022676"/>
    </source>
</evidence>
<evidence type="ECO:0000256" key="15">
    <source>
        <dbReference type="ARBA" id="ARBA00030679"/>
    </source>
</evidence>
<feature type="domain" description="Oligosaccharyl transferase STT3 N-terminal" evidence="19">
    <location>
        <begin position="124"/>
        <end position="375"/>
    </location>
</feature>
<feature type="transmembrane region" description="Helical" evidence="18">
    <location>
        <begin position="539"/>
        <end position="559"/>
    </location>
</feature>
<feature type="transmembrane region" description="Helical" evidence="18">
    <location>
        <begin position="364"/>
        <end position="381"/>
    </location>
</feature>
<keyword evidence="13 18" id="KW-0472">Membrane</keyword>
<dbReference type="AlphaFoldDB" id="A0A1I6KFW7"/>
<keyword evidence="9 18" id="KW-0812">Transmembrane</keyword>
<feature type="transmembrane region" description="Helical" evidence="18">
    <location>
        <begin position="393"/>
        <end position="413"/>
    </location>
</feature>
<evidence type="ECO:0000313" key="22">
    <source>
        <dbReference type="Proteomes" id="UP000199062"/>
    </source>
</evidence>
<keyword evidence="7" id="KW-0328">Glycosyltransferase</keyword>
<dbReference type="InterPro" id="IPR041154">
    <property type="entry name" value="AglB_P1"/>
</dbReference>
<keyword evidence="14" id="KW-0464">Manganese</keyword>
<dbReference type="OrthoDB" id="313284at2157"/>
<comment type="catalytic activity">
    <reaction evidence="16">
        <text>an archaeal dolichyl phosphooligosaccharide + [protein]-L-asparagine = an archaeal dolichyl phosphate + a glycoprotein with the oligosaccharide chain attached by N-beta-D-glycosyl linkage to a protein L-asparagine.</text>
        <dbReference type="EC" id="2.4.99.21"/>
    </reaction>
</comment>
<evidence type="ECO:0000256" key="16">
    <source>
        <dbReference type="ARBA" id="ARBA00034066"/>
    </source>
</evidence>
<evidence type="ECO:0000256" key="10">
    <source>
        <dbReference type="ARBA" id="ARBA00022723"/>
    </source>
</evidence>
<name>A0A1I6KFW7_9EURY</name>
<evidence type="ECO:0000256" key="13">
    <source>
        <dbReference type="ARBA" id="ARBA00023136"/>
    </source>
</evidence>
<feature type="domain" description="Archaeal glycosylation protein B peripheral" evidence="20">
    <location>
        <begin position="698"/>
        <end position="772"/>
    </location>
</feature>
<dbReference type="Proteomes" id="UP000199062">
    <property type="component" value="Unassembled WGS sequence"/>
</dbReference>
<evidence type="ECO:0000256" key="8">
    <source>
        <dbReference type="ARBA" id="ARBA00022679"/>
    </source>
</evidence>
<feature type="region of interest" description="Disordered" evidence="17">
    <location>
        <begin position="78"/>
        <end position="97"/>
    </location>
</feature>
<evidence type="ECO:0000256" key="9">
    <source>
        <dbReference type="ARBA" id="ARBA00022692"/>
    </source>
</evidence>
<keyword evidence="12 18" id="KW-1133">Transmembrane helix</keyword>
<keyword evidence="22" id="KW-1185">Reference proteome</keyword>
<dbReference type="UniPathway" id="UPA00378"/>
<dbReference type="EC" id="2.4.99.21" evidence="6"/>
<feature type="transmembrane region" description="Helical" evidence="18">
    <location>
        <begin position="285"/>
        <end position="302"/>
    </location>
</feature>
<evidence type="ECO:0000256" key="14">
    <source>
        <dbReference type="ARBA" id="ARBA00023211"/>
    </source>
</evidence>
<evidence type="ECO:0000256" key="12">
    <source>
        <dbReference type="ARBA" id="ARBA00022989"/>
    </source>
</evidence>
<dbReference type="EMBL" id="FOZK01000001">
    <property type="protein sequence ID" value="SFR90076.1"/>
    <property type="molecule type" value="Genomic_DNA"/>
</dbReference>
<evidence type="ECO:0000256" key="11">
    <source>
        <dbReference type="ARBA" id="ARBA00022842"/>
    </source>
</evidence>
<comment type="pathway">
    <text evidence="4">Protein modification; protein glycosylation.</text>
</comment>
<protein>
    <recommendedName>
        <fullName evidence="6">dolichyl-phosphooligosaccharide-protein glycotransferase</fullName>
        <ecNumber evidence="6">2.4.99.21</ecNumber>
    </recommendedName>
    <alternativeName>
        <fullName evidence="15">Oligosaccharyl transferase</fullName>
    </alternativeName>
</protein>
<organism evidence="21 22">
    <name type="scientific">Halomicrobium zhouii</name>
    <dbReference type="NCBI Taxonomy" id="767519"/>
    <lineage>
        <taxon>Archaea</taxon>
        <taxon>Methanobacteriati</taxon>
        <taxon>Methanobacteriota</taxon>
        <taxon>Stenosarchaea group</taxon>
        <taxon>Halobacteria</taxon>
        <taxon>Halobacteriales</taxon>
        <taxon>Haloarculaceae</taxon>
        <taxon>Halomicrobium</taxon>
    </lineage>
</organism>
<evidence type="ECO:0000256" key="3">
    <source>
        <dbReference type="ARBA" id="ARBA00004651"/>
    </source>
</evidence>
<comment type="similarity">
    <text evidence="5">Belongs to the STT3 family.</text>
</comment>
<evidence type="ECO:0000256" key="2">
    <source>
        <dbReference type="ARBA" id="ARBA00001946"/>
    </source>
</evidence>
<gene>
    <name evidence="21" type="ORF">SAMN05216559_0740</name>
</gene>
<dbReference type="GO" id="GO:0046872">
    <property type="term" value="F:metal ion binding"/>
    <property type="evidence" value="ECO:0007669"/>
    <property type="project" value="UniProtKB-KW"/>
</dbReference>
<reference evidence="21 22" key="1">
    <citation type="submission" date="2016-10" db="EMBL/GenBank/DDBJ databases">
        <authorList>
            <person name="de Groot N.N."/>
        </authorList>
    </citation>
    <scope>NUCLEOTIDE SEQUENCE [LARGE SCALE GENOMIC DNA]</scope>
    <source>
        <strain evidence="21 22">CGMCC 1.10457</strain>
    </source>
</reference>
<comment type="subcellular location">
    <subcellularLocation>
        <location evidence="3">Cell membrane</location>
        <topology evidence="3">Multi-pass membrane protein</topology>
    </subcellularLocation>
</comment>
<evidence type="ECO:0000256" key="1">
    <source>
        <dbReference type="ARBA" id="ARBA00001936"/>
    </source>
</evidence>
<feature type="transmembrane region" description="Helical" evidence="18">
    <location>
        <begin position="255"/>
        <end position="273"/>
    </location>
</feature>
<evidence type="ECO:0000256" key="17">
    <source>
        <dbReference type="SAM" id="MobiDB-lite"/>
    </source>
</evidence>
<feature type="transmembrane region" description="Helical" evidence="18">
    <location>
        <begin position="230"/>
        <end position="249"/>
    </location>
</feature>
<dbReference type="InterPro" id="IPR048307">
    <property type="entry name" value="STT3_N"/>
</dbReference>
<dbReference type="Pfam" id="PF02516">
    <property type="entry name" value="STT3"/>
    <property type="match status" value="1"/>
</dbReference>
<evidence type="ECO:0000259" key="19">
    <source>
        <dbReference type="Pfam" id="PF02516"/>
    </source>
</evidence>
<feature type="transmembrane region" description="Helical" evidence="18">
    <location>
        <begin position="338"/>
        <end position="358"/>
    </location>
</feature>
<feature type="transmembrane region" description="Helical" evidence="18">
    <location>
        <begin position="445"/>
        <end position="463"/>
    </location>
</feature>
<proteinExistence type="inferred from homology"/>
<dbReference type="STRING" id="767519.SAMN05216559_0740"/>
<dbReference type="PANTHER" id="PTHR13872:SF1">
    <property type="entry name" value="DOLICHYL-DIPHOSPHOOLIGOSACCHARIDE--PROTEIN GLYCOSYLTRANSFERASE SUBUNIT STT3B"/>
    <property type="match status" value="1"/>
</dbReference>
<dbReference type="PANTHER" id="PTHR13872">
    <property type="entry name" value="DOLICHYL-DIPHOSPHOOLIGOSACCHARIDE--PROTEIN GLYCOSYLTRANSFERASE SUBUNIT"/>
    <property type="match status" value="1"/>
</dbReference>
<feature type="transmembrane region" description="Helical" evidence="18">
    <location>
        <begin position="475"/>
        <end position="493"/>
    </location>
</feature>
<feature type="transmembrane region" description="Helical" evidence="18">
    <location>
        <begin position="202"/>
        <end position="223"/>
    </location>
</feature>
<sequence>MTDAGGPAELLDERPDLADPLEAVLAVDDREDTWSFDDVPVDSGPFGELVSRGVVVSAGDDYRVADPAAARAALNGDAGAVTTDSDDPSNRSAPSFELPTTTIDRTSAAIVAAAIAFVGLVRAHPIQSVYRDGNVVLSGNDPYYYRYWVEQALASGENILDLSALATLPDAVQKGEPLTVATLWWVSELLGGTPDVAGHVLAWYPVVSAVVTAAMVYLVAVWVTEDRRVGVAAVLVFALIPGHALRTSLGFADHHAFDFPWLAATALCLVALVRTERPELRAPRTWAVSAALGVAIAAQTLAWEAGPLLILAVGLVVVAKALANVHAGRSPLRQAAPVAVGILTGAALAAAVHVVVGWHTQQVAFAPALLFAGAIGALLAAEAVHRTTGDVRHLAAVDAVGAVVGFFLFRALLPEYWTRLQTELDRLFRSDSIAETAGLLSPDSFGFLYLFGFALALALPFMVMGAWRAVDDDRWLVATVYGWYFFLLATFQVRFVGELAPFAAVFAGYGFVWVAAWIDAAGPLGERVERLRVPDRTQLGTLVLLFVLVASLGIIQVPVKTSQVTITDDTYRTSQFLAEHSADLDQEYPDNYVLSEWGQNRHYNYFVSGESRSYAYAQSNYDRFIGSPNPDESYDRLEGRVGYVVLETGRPTSGEGTTYQQLTETYGSRAEGTPGLAHYRALYVAPGESRIAYAVVPGATVTGNASANATVSLATDVAIPNAEFTYERQTTANADGTYNVAVAHPGTYRVEIDGETREVTVNESAVRNGATVST</sequence>
<feature type="transmembrane region" description="Helical" evidence="18">
    <location>
        <begin position="499"/>
        <end position="518"/>
    </location>
</feature>
<feature type="transmembrane region" description="Helical" evidence="18">
    <location>
        <begin position="308"/>
        <end position="326"/>
    </location>
</feature>
<evidence type="ECO:0000256" key="5">
    <source>
        <dbReference type="ARBA" id="ARBA00010810"/>
    </source>
</evidence>
<dbReference type="Pfam" id="PF18079">
    <property type="entry name" value="AglB_L1"/>
    <property type="match status" value="1"/>
</dbReference>
<comment type="cofactor">
    <cofactor evidence="1">
        <name>Mn(2+)</name>
        <dbReference type="ChEBI" id="CHEBI:29035"/>
    </cofactor>
</comment>
<keyword evidence="10" id="KW-0479">Metal-binding</keyword>
<evidence type="ECO:0000256" key="4">
    <source>
        <dbReference type="ARBA" id="ARBA00004922"/>
    </source>
</evidence>
<dbReference type="Gene3D" id="2.60.40.3390">
    <property type="match status" value="1"/>
</dbReference>
<dbReference type="InterPro" id="IPR003674">
    <property type="entry name" value="Oligo_trans_STT3"/>
</dbReference>
<dbReference type="GO" id="GO:0005886">
    <property type="term" value="C:plasma membrane"/>
    <property type="evidence" value="ECO:0007669"/>
    <property type="project" value="UniProtKB-SubCell"/>
</dbReference>
<dbReference type="RefSeq" id="WP_089813986.1">
    <property type="nucleotide sequence ID" value="NZ_FOZK01000001.1"/>
</dbReference>
<dbReference type="GO" id="GO:0004576">
    <property type="term" value="F:oligosaccharyl transferase activity"/>
    <property type="evidence" value="ECO:0007669"/>
    <property type="project" value="InterPro"/>
</dbReference>
<comment type="cofactor">
    <cofactor evidence="2">
        <name>Mg(2+)</name>
        <dbReference type="ChEBI" id="CHEBI:18420"/>
    </cofactor>
</comment>
<keyword evidence="11" id="KW-0460">Magnesium</keyword>